<dbReference type="PANTHER" id="PTHR12174">
    <property type="entry name" value="SIGNAL PEPTIDE PEPTIDASE"/>
    <property type="match status" value="1"/>
</dbReference>
<proteinExistence type="inferred from homology"/>
<evidence type="ECO:0000256" key="1">
    <source>
        <dbReference type="ARBA" id="ARBA00004477"/>
    </source>
</evidence>
<comment type="similarity">
    <text evidence="2">Belongs to the peptidase A22B family.</text>
</comment>
<evidence type="ECO:0000256" key="9">
    <source>
        <dbReference type="SAM" id="Phobius"/>
    </source>
</evidence>
<evidence type="ECO:0008006" key="12">
    <source>
        <dbReference type="Google" id="ProtNLM"/>
    </source>
</evidence>
<dbReference type="Proteomes" id="UP001342314">
    <property type="component" value="Unassembled WGS sequence"/>
</dbReference>
<feature type="transmembrane region" description="Helical" evidence="9">
    <location>
        <begin position="254"/>
        <end position="277"/>
    </location>
</feature>
<dbReference type="AlphaFoldDB" id="A0AAV5GD50"/>
<dbReference type="GO" id="GO:0033619">
    <property type="term" value="P:membrane protein proteolysis"/>
    <property type="evidence" value="ECO:0007669"/>
    <property type="project" value="TreeGrafter"/>
</dbReference>
<evidence type="ECO:0000256" key="5">
    <source>
        <dbReference type="ARBA" id="ARBA00022824"/>
    </source>
</evidence>
<reference evidence="10 11" key="1">
    <citation type="submission" date="2021-12" db="EMBL/GenBank/DDBJ databases">
        <title>High titer production of polyol ester of fatty acids by Rhodotorula paludigena BS15 towards product separation-free biomass refinery.</title>
        <authorList>
            <person name="Mano J."/>
            <person name="Ono H."/>
            <person name="Tanaka T."/>
            <person name="Naito K."/>
            <person name="Sushida H."/>
            <person name="Ike M."/>
            <person name="Tokuyasu K."/>
            <person name="Kitaoka M."/>
        </authorList>
    </citation>
    <scope>NUCLEOTIDE SEQUENCE [LARGE SCALE GENOMIC DNA]</scope>
    <source>
        <strain evidence="10 11">BS15</strain>
    </source>
</reference>
<dbReference type="GO" id="GO:0098553">
    <property type="term" value="C:lumenal side of endoplasmic reticulum membrane"/>
    <property type="evidence" value="ECO:0007669"/>
    <property type="project" value="TreeGrafter"/>
</dbReference>
<feature type="compositionally biased region" description="Basic and acidic residues" evidence="8">
    <location>
        <begin position="363"/>
        <end position="385"/>
    </location>
</feature>
<dbReference type="InterPro" id="IPR007369">
    <property type="entry name" value="Peptidase_A22B_SPP"/>
</dbReference>
<evidence type="ECO:0000256" key="4">
    <source>
        <dbReference type="ARBA" id="ARBA00022801"/>
    </source>
</evidence>
<comment type="caution">
    <text evidence="10">The sequence shown here is derived from an EMBL/GenBank/DDBJ whole genome shotgun (WGS) entry which is preliminary data.</text>
</comment>
<evidence type="ECO:0000256" key="2">
    <source>
        <dbReference type="ARBA" id="ARBA00006859"/>
    </source>
</evidence>
<feature type="region of interest" description="Disordered" evidence="8">
    <location>
        <begin position="360"/>
        <end position="428"/>
    </location>
</feature>
<keyword evidence="3 9" id="KW-0812">Transmembrane</keyword>
<name>A0AAV5GD50_9BASI</name>
<feature type="transmembrane region" description="Helical" evidence="9">
    <location>
        <begin position="69"/>
        <end position="87"/>
    </location>
</feature>
<evidence type="ECO:0000256" key="8">
    <source>
        <dbReference type="SAM" id="MobiDB-lite"/>
    </source>
</evidence>
<keyword evidence="7 9" id="KW-0472">Membrane</keyword>
<evidence type="ECO:0000313" key="10">
    <source>
        <dbReference type="EMBL" id="GJN90481.1"/>
    </source>
</evidence>
<dbReference type="GO" id="GO:0098554">
    <property type="term" value="C:cytoplasmic side of endoplasmic reticulum membrane"/>
    <property type="evidence" value="ECO:0007669"/>
    <property type="project" value="TreeGrafter"/>
</dbReference>
<evidence type="ECO:0000313" key="11">
    <source>
        <dbReference type="Proteomes" id="UP001342314"/>
    </source>
</evidence>
<keyword evidence="6 9" id="KW-1133">Transmembrane helix</keyword>
<dbReference type="PANTHER" id="PTHR12174:SF23">
    <property type="entry name" value="MINOR HISTOCOMPATIBILITY ANTIGEN H13"/>
    <property type="match status" value="1"/>
</dbReference>
<dbReference type="InterPro" id="IPR006639">
    <property type="entry name" value="Preselin/SPP"/>
</dbReference>
<evidence type="ECO:0000256" key="6">
    <source>
        <dbReference type="ARBA" id="ARBA00022989"/>
    </source>
</evidence>
<accession>A0AAV5GD50</accession>
<protein>
    <recommendedName>
        <fullName evidence="12">Minor histocompatibility antigen H13</fullName>
    </recommendedName>
</protein>
<dbReference type="EMBL" id="BQKY01000007">
    <property type="protein sequence ID" value="GJN90481.1"/>
    <property type="molecule type" value="Genomic_DNA"/>
</dbReference>
<feature type="transmembrane region" description="Helical" evidence="9">
    <location>
        <begin position="153"/>
        <end position="176"/>
    </location>
</feature>
<feature type="transmembrane region" description="Helical" evidence="9">
    <location>
        <begin position="188"/>
        <end position="210"/>
    </location>
</feature>
<comment type="subcellular location">
    <subcellularLocation>
        <location evidence="1">Endoplasmic reticulum membrane</location>
        <topology evidence="1">Multi-pass membrane protein</topology>
    </subcellularLocation>
</comment>
<gene>
    <name evidence="10" type="ORF">Rhopal_003492-T1</name>
</gene>
<keyword evidence="11" id="KW-1185">Reference proteome</keyword>
<keyword evidence="4" id="KW-0378">Hydrolase</keyword>
<sequence>MSSVGLYRAYGALLCGALLPIVAGSRSSLVLPKADKRKLRKAQKERGESGDDEEDDEDDVVERLTREDAYIFPFLGSGVLLTLFLAFKFLSKDILNKLLGWYLAVMAVGGLARTTVKVLKAGMGERRYKQANKWRMVLTKNAEEYTKLSFTSIHLYALPLAVFASMAQIYTGNWILSNAVALSFSYNAISLLYLDSFATGSVLLAGLFLYDIWWVFGSKAVFGEGANVMVDVAKSFEAPIKIVFPKDLATASDFTLLGLGDVVLPGIFIALALRFDYHLALKRAPLPFRPGSQSFPKPYFYSCFVAYIAGLATTIFVMHTFRAAQPALLYLSPACVGSVALCAALRGEWGELWAYVDGDEEEGKEKESGEGKGDEEVKETSEGEKAGPAGEEQPAVEDQVDSAMDGVSENDGQDVAPADDGEREDDRA</sequence>
<dbReference type="GO" id="GO:0006465">
    <property type="term" value="P:signal peptide processing"/>
    <property type="evidence" value="ECO:0007669"/>
    <property type="project" value="TreeGrafter"/>
</dbReference>
<feature type="transmembrane region" description="Helical" evidence="9">
    <location>
        <begin position="99"/>
        <end position="116"/>
    </location>
</feature>
<dbReference type="Pfam" id="PF04258">
    <property type="entry name" value="Peptidase_A22B"/>
    <property type="match status" value="1"/>
</dbReference>
<evidence type="ECO:0000256" key="3">
    <source>
        <dbReference type="ARBA" id="ARBA00022692"/>
    </source>
</evidence>
<organism evidence="10 11">
    <name type="scientific">Rhodotorula paludigena</name>
    <dbReference type="NCBI Taxonomy" id="86838"/>
    <lineage>
        <taxon>Eukaryota</taxon>
        <taxon>Fungi</taxon>
        <taxon>Dikarya</taxon>
        <taxon>Basidiomycota</taxon>
        <taxon>Pucciniomycotina</taxon>
        <taxon>Microbotryomycetes</taxon>
        <taxon>Sporidiobolales</taxon>
        <taxon>Sporidiobolaceae</taxon>
        <taxon>Rhodotorula</taxon>
    </lineage>
</organism>
<feature type="compositionally biased region" description="Acidic residues" evidence="8">
    <location>
        <begin position="417"/>
        <end position="428"/>
    </location>
</feature>
<dbReference type="SMART" id="SM00730">
    <property type="entry name" value="PSN"/>
    <property type="match status" value="1"/>
</dbReference>
<feature type="transmembrane region" description="Helical" evidence="9">
    <location>
        <begin position="298"/>
        <end position="321"/>
    </location>
</feature>
<keyword evidence="5" id="KW-0256">Endoplasmic reticulum</keyword>
<dbReference type="GO" id="GO:0042500">
    <property type="term" value="F:aspartic endopeptidase activity, intramembrane cleaving"/>
    <property type="evidence" value="ECO:0007669"/>
    <property type="project" value="InterPro"/>
</dbReference>
<evidence type="ECO:0000256" key="7">
    <source>
        <dbReference type="ARBA" id="ARBA00023136"/>
    </source>
</evidence>